<evidence type="ECO:0000313" key="10">
    <source>
        <dbReference type="WBParaSite" id="SBAD_0001291101-mRNA-1"/>
    </source>
</evidence>
<dbReference type="Pfam" id="PF00008">
    <property type="entry name" value="EGF"/>
    <property type="match status" value="3"/>
</dbReference>
<gene>
    <name evidence="8" type="ORF">SBAD_LOCUS12502</name>
</gene>
<evidence type="ECO:0000313" key="9">
    <source>
        <dbReference type="Proteomes" id="UP000270296"/>
    </source>
</evidence>
<dbReference type="SUPFAM" id="SSF57196">
    <property type="entry name" value="EGF/Laminin"/>
    <property type="match status" value="3"/>
</dbReference>
<evidence type="ECO:0000256" key="4">
    <source>
        <dbReference type="ARBA" id="ARBA00023157"/>
    </source>
</evidence>
<feature type="domain" description="EGF-like" evidence="7">
    <location>
        <begin position="105"/>
        <end position="141"/>
    </location>
</feature>
<dbReference type="InterPro" id="IPR001881">
    <property type="entry name" value="EGF-like_Ca-bd_dom"/>
</dbReference>
<dbReference type="PROSITE" id="PS50026">
    <property type="entry name" value="EGF_3"/>
    <property type="match status" value="3"/>
</dbReference>
<dbReference type="FunFam" id="2.10.25.10:FF:000142">
    <property type="entry name" value="Crumbs cell polarity complex component 2"/>
    <property type="match status" value="2"/>
</dbReference>
<comment type="caution">
    <text evidence="6">Lacks conserved residue(s) required for the propagation of feature annotation.</text>
</comment>
<dbReference type="FunFam" id="2.10.25.10:FF:000434">
    <property type="entry name" value="Predicted protein"/>
    <property type="match status" value="1"/>
</dbReference>
<dbReference type="InterPro" id="IPR000742">
    <property type="entry name" value="EGF"/>
</dbReference>
<dbReference type="PANTHER" id="PTHR12916:SF4">
    <property type="entry name" value="UNINFLATABLE, ISOFORM C"/>
    <property type="match status" value="1"/>
</dbReference>
<evidence type="ECO:0000259" key="7">
    <source>
        <dbReference type="PROSITE" id="PS50026"/>
    </source>
</evidence>
<dbReference type="OrthoDB" id="283575at2759"/>
<dbReference type="AlphaFoldDB" id="A0A183J9F4"/>
<dbReference type="CDD" id="cd00054">
    <property type="entry name" value="EGF_CA"/>
    <property type="match status" value="3"/>
</dbReference>
<evidence type="ECO:0000256" key="5">
    <source>
        <dbReference type="ARBA" id="ARBA00023180"/>
    </source>
</evidence>
<evidence type="ECO:0000256" key="3">
    <source>
        <dbReference type="ARBA" id="ARBA00022737"/>
    </source>
</evidence>
<feature type="disulfide bond" evidence="6">
    <location>
        <begin position="131"/>
        <end position="140"/>
    </location>
</feature>
<dbReference type="EMBL" id="UZAM01017977">
    <property type="protein sequence ID" value="VDP49047.1"/>
    <property type="molecule type" value="Genomic_DNA"/>
</dbReference>
<protein>
    <submittedName>
        <fullName evidence="10">EGF-like domain-containing protein</fullName>
    </submittedName>
</protein>
<keyword evidence="3" id="KW-0677">Repeat</keyword>
<evidence type="ECO:0000256" key="6">
    <source>
        <dbReference type="PROSITE-ProRule" id="PRU00076"/>
    </source>
</evidence>
<dbReference type="WBParaSite" id="SBAD_0001291101-mRNA-1">
    <property type="protein sequence ID" value="SBAD_0001291101-mRNA-1"/>
    <property type="gene ID" value="SBAD_0001291101"/>
</dbReference>
<dbReference type="InterPro" id="IPR000152">
    <property type="entry name" value="EGF-type_Asp/Asn_hydroxyl_site"/>
</dbReference>
<dbReference type="GO" id="GO:0005509">
    <property type="term" value="F:calcium ion binding"/>
    <property type="evidence" value="ECO:0007669"/>
    <property type="project" value="InterPro"/>
</dbReference>
<reference evidence="10" key="1">
    <citation type="submission" date="2016-06" db="UniProtKB">
        <authorList>
            <consortium name="WormBaseParasite"/>
        </authorList>
    </citation>
    <scope>IDENTIFICATION</scope>
</reference>
<feature type="disulfide bond" evidence="6">
    <location>
        <begin position="32"/>
        <end position="41"/>
    </location>
</feature>
<keyword evidence="9" id="KW-1185">Reference proteome</keyword>
<sequence length="158" mass="17352">MLEFAELRSCAEQPCKNKGTCLETWDSYKCSCLAAFTGADCEEKLRSCAQHPCKNKGTCLDTWDSYNCSCLAAFTGADCEESKNICSASCRHLVYCGLKKPQFVEVHSCAKQPCKNKGTCLDTWDSYNCSCSAAFTGADCEESKNNHSASRCFILCFG</sequence>
<dbReference type="PROSITE" id="PS00022">
    <property type="entry name" value="EGF_1"/>
    <property type="match status" value="3"/>
</dbReference>
<feature type="disulfide bond" evidence="6">
    <location>
        <begin position="70"/>
        <end position="79"/>
    </location>
</feature>
<keyword evidence="4 6" id="KW-1015">Disulfide bond</keyword>
<evidence type="ECO:0000256" key="2">
    <source>
        <dbReference type="ARBA" id="ARBA00022729"/>
    </source>
</evidence>
<dbReference type="PANTHER" id="PTHR12916">
    <property type="entry name" value="CYTOCHROME C OXIDASE POLYPEPTIDE VIC-2"/>
    <property type="match status" value="1"/>
</dbReference>
<name>A0A183J9F4_9BILA</name>
<dbReference type="PROSITE" id="PS00010">
    <property type="entry name" value="ASX_HYDROXYL"/>
    <property type="match status" value="2"/>
</dbReference>
<proteinExistence type="predicted"/>
<feature type="domain" description="EGF-like" evidence="7">
    <location>
        <begin position="44"/>
        <end position="80"/>
    </location>
</feature>
<keyword evidence="1 6" id="KW-0245">EGF-like domain</keyword>
<dbReference type="SMART" id="SM00181">
    <property type="entry name" value="EGF"/>
    <property type="match status" value="3"/>
</dbReference>
<dbReference type="SMART" id="SM00179">
    <property type="entry name" value="EGF_CA"/>
    <property type="match status" value="3"/>
</dbReference>
<dbReference type="Proteomes" id="UP000270296">
    <property type="component" value="Unassembled WGS sequence"/>
</dbReference>
<keyword evidence="2" id="KW-0732">Signal</keyword>
<dbReference type="Gene3D" id="2.10.25.10">
    <property type="entry name" value="Laminin"/>
    <property type="match status" value="3"/>
</dbReference>
<evidence type="ECO:0000313" key="8">
    <source>
        <dbReference type="EMBL" id="VDP49047.1"/>
    </source>
</evidence>
<reference evidence="8 9" key="2">
    <citation type="submission" date="2018-11" db="EMBL/GenBank/DDBJ databases">
        <authorList>
            <consortium name="Pathogen Informatics"/>
        </authorList>
    </citation>
    <scope>NUCLEOTIDE SEQUENCE [LARGE SCALE GENOMIC DNA]</scope>
</reference>
<evidence type="ECO:0000256" key="1">
    <source>
        <dbReference type="ARBA" id="ARBA00022536"/>
    </source>
</evidence>
<feature type="domain" description="EGF-like" evidence="7">
    <location>
        <begin position="6"/>
        <end position="42"/>
    </location>
</feature>
<keyword evidence="5" id="KW-0325">Glycoprotein</keyword>
<accession>A0A183J9F4</accession>
<organism evidence="10">
    <name type="scientific">Soboliphyme baturini</name>
    <dbReference type="NCBI Taxonomy" id="241478"/>
    <lineage>
        <taxon>Eukaryota</taxon>
        <taxon>Metazoa</taxon>
        <taxon>Ecdysozoa</taxon>
        <taxon>Nematoda</taxon>
        <taxon>Enoplea</taxon>
        <taxon>Dorylaimia</taxon>
        <taxon>Dioctophymatida</taxon>
        <taxon>Dioctophymatoidea</taxon>
        <taxon>Soboliphymatidae</taxon>
        <taxon>Soboliphyme</taxon>
    </lineage>
</organism>